<dbReference type="EMBL" id="KI925457">
    <property type="protein sequence ID" value="ETW82841.1"/>
    <property type="molecule type" value="Genomic_DNA"/>
</dbReference>
<dbReference type="RefSeq" id="XP_009545154.1">
    <property type="nucleotide sequence ID" value="XM_009546859.1"/>
</dbReference>
<name>W4KCQ9_HETIT</name>
<dbReference type="InParanoid" id="W4KCQ9"/>
<keyword evidence="2" id="KW-1185">Reference proteome</keyword>
<organism evidence="1 2">
    <name type="scientific">Heterobasidion irregulare (strain TC 32-1)</name>
    <dbReference type="NCBI Taxonomy" id="747525"/>
    <lineage>
        <taxon>Eukaryota</taxon>
        <taxon>Fungi</taxon>
        <taxon>Dikarya</taxon>
        <taxon>Basidiomycota</taxon>
        <taxon>Agaricomycotina</taxon>
        <taxon>Agaricomycetes</taxon>
        <taxon>Russulales</taxon>
        <taxon>Bondarzewiaceae</taxon>
        <taxon>Heterobasidion</taxon>
        <taxon>Heterobasidion annosum species complex</taxon>
    </lineage>
</organism>
<dbReference type="GeneID" id="20667835"/>
<dbReference type="HOGENOM" id="CLU_3014414_0_0_1"/>
<accession>W4KCQ9</accession>
<reference evidence="1 2" key="1">
    <citation type="journal article" date="2012" name="New Phytol.">
        <title>Insight into trade-off between wood decay and parasitism from the genome of a fungal forest pathogen.</title>
        <authorList>
            <person name="Olson A."/>
            <person name="Aerts A."/>
            <person name="Asiegbu F."/>
            <person name="Belbahri L."/>
            <person name="Bouzid O."/>
            <person name="Broberg A."/>
            <person name="Canback B."/>
            <person name="Coutinho P.M."/>
            <person name="Cullen D."/>
            <person name="Dalman K."/>
            <person name="Deflorio G."/>
            <person name="van Diepen L.T."/>
            <person name="Dunand C."/>
            <person name="Duplessis S."/>
            <person name="Durling M."/>
            <person name="Gonthier P."/>
            <person name="Grimwood J."/>
            <person name="Fossdal C.G."/>
            <person name="Hansson D."/>
            <person name="Henrissat B."/>
            <person name="Hietala A."/>
            <person name="Himmelstrand K."/>
            <person name="Hoffmeister D."/>
            <person name="Hogberg N."/>
            <person name="James T.Y."/>
            <person name="Karlsson M."/>
            <person name="Kohler A."/>
            <person name="Kues U."/>
            <person name="Lee Y.H."/>
            <person name="Lin Y.C."/>
            <person name="Lind M."/>
            <person name="Lindquist E."/>
            <person name="Lombard V."/>
            <person name="Lucas S."/>
            <person name="Lunden K."/>
            <person name="Morin E."/>
            <person name="Murat C."/>
            <person name="Park J."/>
            <person name="Raffaello T."/>
            <person name="Rouze P."/>
            <person name="Salamov A."/>
            <person name="Schmutz J."/>
            <person name="Solheim H."/>
            <person name="Stahlberg J."/>
            <person name="Velez H."/>
            <person name="de Vries R.P."/>
            <person name="Wiebenga A."/>
            <person name="Woodward S."/>
            <person name="Yakovlev I."/>
            <person name="Garbelotto M."/>
            <person name="Martin F."/>
            <person name="Grigoriev I.V."/>
            <person name="Stenlid J."/>
        </authorList>
    </citation>
    <scope>NUCLEOTIDE SEQUENCE [LARGE SCALE GENOMIC DNA]</scope>
    <source>
        <strain evidence="1 2">TC 32-1</strain>
    </source>
</reference>
<dbReference type="AlphaFoldDB" id="W4KCQ9"/>
<gene>
    <name evidence="1" type="ORF">HETIRDRAFT_163255</name>
</gene>
<proteinExistence type="predicted"/>
<evidence type="ECO:0000313" key="2">
    <source>
        <dbReference type="Proteomes" id="UP000030671"/>
    </source>
</evidence>
<protein>
    <submittedName>
        <fullName evidence="1">Uncharacterized protein</fullName>
    </submittedName>
</protein>
<evidence type="ECO:0000313" key="1">
    <source>
        <dbReference type="EMBL" id="ETW82841.1"/>
    </source>
</evidence>
<dbReference type="KEGG" id="hir:HETIRDRAFT_163255"/>
<dbReference type="Proteomes" id="UP000030671">
    <property type="component" value="Unassembled WGS sequence"/>
</dbReference>
<sequence>MSRRSIPPSSLGLDRMSRFILVLGGQVSISQGSQRPDRAAIVGYSYVLVEGVIVLV</sequence>